<dbReference type="Proteomes" id="UP000320773">
    <property type="component" value="Unassembled WGS sequence"/>
</dbReference>
<organism evidence="3 4">
    <name type="scientific">Flavobacterium branchiophilum</name>
    <dbReference type="NCBI Taxonomy" id="55197"/>
    <lineage>
        <taxon>Bacteria</taxon>
        <taxon>Pseudomonadati</taxon>
        <taxon>Bacteroidota</taxon>
        <taxon>Flavobacteriia</taxon>
        <taxon>Flavobacteriales</taxon>
        <taxon>Flavobacteriaceae</taxon>
        <taxon>Flavobacterium</taxon>
    </lineage>
</organism>
<dbReference type="GO" id="GO:0016758">
    <property type="term" value="F:hexosyltransferase activity"/>
    <property type="evidence" value="ECO:0007669"/>
    <property type="project" value="TreeGrafter"/>
</dbReference>
<gene>
    <name evidence="3" type="ORF">BC670_1267</name>
</gene>
<dbReference type="RefSeq" id="WP_089079654.1">
    <property type="nucleotide sequence ID" value="NZ_VFPJ01000001.1"/>
</dbReference>
<dbReference type="PANTHER" id="PTHR34136:SF1">
    <property type="entry name" value="UDP-N-ACETYL-D-MANNOSAMINURONIC ACID TRANSFERASE"/>
    <property type="match status" value="1"/>
</dbReference>
<keyword evidence="1" id="KW-0328">Glycosyltransferase</keyword>
<sequence>MTYQSVSILGIPFYKGKANQVFDLLNTSGGLLTVPAAPGLANIPNDAHYYQALLHSDIIIPDSGYMTLIWNLFFSPKLHKISGLEFINYFIDNISSLKNKKIFLINPSDLDGQINQKYFESLGHTISDQNVYTAPFYEQNTHDEQLLNQINLQKPDWIIINIGGGTQEKLGLFLKQNLFYKPVIICTGAALAFKTGRQVQIPKWIDYIYLGWLHRCISSPKNYIPRYWNSFKLFFLLIKYQNKPITDIF</sequence>
<evidence type="ECO:0000256" key="1">
    <source>
        <dbReference type="ARBA" id="ARBA00022676"/>
    </source>
</evidence>
<evidence type="ECO:0000313" key="4">
    <source>
        <dbReference type="Proteomes" id="UP000320773"/>
    </source>
</evidence>
<name>A0A543G2Y7_9FLAO</name>
<reference evidence="3 4" key="1">
    <citation type="submission" date="2019-06" db="EMBL/GenBank/DDBJ databases">
        <title>Genomic Encyclopedia of Archaeal and Bacterial Type Strains, Phase II (KMG-II): from individual species to whole genera.</title>
        <authorList>
            <person name="Goeker M."/>
        </authorList>
    </citation>
    <scope>NUCLEOTIDE SEQUENCE [LARGE SCALE GENOMIC DNA]</scope>
    <source>
        <strain evidence="3 4">DSM 24789</strain>
    </source>
</reference>
<evidence type="ECO:0000313" key="3">
    <source>
        <dbReference type="EMBL" id="TQM40384.1"/>
    </source>
</evidence>
<dbReference type="AlphaFoldDB" id="A0A543G2Y7"/>
<keyword evidence="2" id="KW-0808">Transferase</keyword>
<comment type="caution">
    <text evidence="3">The sequence shown here is derived from an EMBL/GenBank/DDBJ whole genome shotgun (WGS) entry which is preliminary data.</text>
</comment>
<dbReference type="EMBL" id="VFPJ01000001">
    <property type="protein sequence ID" value="TQM40384.1"/>
    <property type="molecule type" value="Genomic_DNA"/>
</dbReference>
<dbReference type="Pfam" id="PF03808">
    <property type="entry name" value="Glyco_tran_WecG"/>
    <property type="match status" value="1"/>
</dbReference>
<evidence type="ECO:0000256" key="2">
    <source>
        <dbReference type="ARBA" id="ARBA00022679"/>
    </source>
</evidence>
<proteinExistence type="predicted"/>
<accession>A0A543G2Y7</accession>
<dbReference type="InterPro" id="IPR004629">
    <property type="entry name" value="WecG_TagA_CpsF"/>
</dbReference>
<protein>
    <submittedName>
        <fullName evidence="3">Exopolysaccharide biosynthesis WecB/TagA/CpsF family protein</fullName>
    </submittedName>
</protein>
<dbReference type="PANTHER" id="PTHR34136">
    <property type="match status" value="1"/>
</dbReference>